<proteinExistence type="predicted"/>
<protein>
    <submittedName>
        <fullName evidence="2">Uncharacterized protein</fullName>
    </submittedName>
</protein>
<name>A0ABQ5NJG0_9BACI</name>
<dbReference type="Proteomes" id="UP001065593">
    <property type="component" value="Unassembled WGS sequence"/>
</dbReference>
<feature type="transmembrane region" description="Helical" evidence="1">
    <location>
        <begin position="12"/>
        <end position="34"/>
    </location>
</feature>
<reference evidence="2" key="1">
    <citation type="submission" date="2022-08" db="EMBL/GenBank/DDBJ databases">
        <title>Draft genome sequence of Lysinibacillus sp. strain KH24.</title>
        <authorList>
            <person name="Kanbe H."/>
            <person name="Itoh H."/>
        </authorList>
    </citation>
    <scope>NUCLEOTIDE SEQUENCE</scope>
    <source>
        <strain evidence="2">KH24</strain>
    </source>
</reference>
<keyword evidence="3" id="KW-1185">Reference proteome</keyword>
<accession>A0ABQ5NJG0</accession>
<evidence type="ECO:0000313" key="3">
    <source>
        <dbReference type="Proteomes" id="UP001065593"/>
    </source>
</evidence>
<gene>
    <name evidence="2" type="ORF">LYSBPC_15510</name>
</gene>
<sequence>MKVVNRVMQRQIIRAMVIGASVGLLGVAMFLGILQANSHLATKEQNSDVTQQTKDTTTTPVAGEMKNATSFYASQAGVYSNYESASAFVAEQPALKESAIVEVEGKYYVWTSMVMEESQLLLVDNPKTFKKAFYVSGESCQEATMVEVPKALAEKNAAKLKFNEDLKDSTLPTDWQSIGKAASTISSNFDVIRLQMFAHYKAKNPCLQVKF</sequence>
<comment type="caution">
    <text evidence="2">The sequence shown here is derived from an EMBL/GenBank/DDBJ whole genome shotgun (WGS) entry which is preliminary data.</text>
</comment>
<dbReference type="RefSeq" id="WP_264988191.1">
    <property type="nucleotide sequence ID" value="NZ_BRZA01000002.1"/>
</dbReference>
<evidence type="ECO:0000313" key="2">
    <source>
        <dbReference type="EMBL" id="GLC88424.1"/>
    </source>
</evidence>
<keyword evidence="1" id="KW-1133">Transmembrane helix</keyword>
<organism evidence="2 3">
    <name type="scientific">Lysinibacillus piscis</name>
    <dbReference type="NCBI Taxonomy" id="2518931"/>
    <lineage>
        <taxon>Bacteria</taxon>
        <taxon>Bacillati</taxon>
        <taxon>Bacillota</taxon>
        <taxon>Bacilli</taxon>
        <taxon>Bacillales</taxon>
        <taxon>Bacillaceae</taxon>
        <taxon>Lysinibacillus</taxon>
    </lineage>
</organism>
<evidence type="ECO:0000256" key="1">
    <source>
        <dbReference type="SAM" id="Phobius"/>
    </source>
</evidence>
<keyword evidence="1" id="KW-0472">Membrane</keyword>
<dbReference type="EMBL" id="BRZA01000002">
    <property type="protein sequence ID" value="GLC88424.1"/>
    <property type="molecule type" value="Genomic_DNA"/>
</dbReference>
<keyword evidence="1" id="KW-0812">Transmembrane</keyword>